<protein>
    <submittedName>
        <fullName evidence="1">Uncharacterized protein</fullName>
    </submittedName>
</protein>
<accession>A0A0C3J5R8</accession>
<dbReference type="EMBL" id="KN832238">
    <property type="protein sequence ID" value="KIN93061.1"/>
    <property type="molecule type" value="Genomic_DNA"/>
</dbReference>
<proteinExistence type="predicted"/>
<name>A0A0C3J5R8_PISTI</name>
<sequence length="89" mass="10076">MKRALQDNDRRLDLRHQTGCMENARDQSITSACCTYSARNRRGPCSCGILQCTDVAQHQHACMTCAYSLHSLRQEYQIEHGGTVHVLQP</sequence>
<reference evidence="2" key="2">
    <citation type="submission" date="2015-01" db="EMBL/GenBank/DDBJ databases">
        <title>Evolutionary Origins and Diversification of the Mycorrhizal Mutualists.</title>
        <authorList>
            <consortium name="DOE Joint Genome Institute"/>
            <consortium name="Mycorrhizal Genomics Consortium"/>
            <person name="Kohler A."/>
            <person name="Kuo A."/>
            <person name="Nagy L.G."/>
            <person name="Floudas D."/>
            <person name="Copeland A."/>
            <person name="Barry K.W."/>
            <person name="Cichocki N."/>
            <person name="Veneault-Fourrey C."/>
            <person name="LaButti K."/>
            <person name="Lindquist E.A."/>
            <person name="Lipzen A."/>
            <person name="Lundell T."/>
            <person name="Morin E."/>
            <person name="Murat C."/>
            <person name="Riley R."/>
            <person name="Ohm R."/>
            <person name="Sun H."/>
            <person name="Tunlid A."/>
            <person name="Henrissat B."/>
            <person name="Grigoriev I.V."/>
            <person name="Hibbett D.S."/>
            <person name="Martin F."/>
        </authorList>
    </citation>
    <scope>NUCLEOTIDE SEQUENCE [LARGE SCALE GENOMIC DNA]</scope>
    <source>
        <strain evidence="2">Marx 270</strain>
    </source>
</reference>
<keyword evidence="2" id="KW-1185">Reference proteome</keyword>
<dbReference type="HOGENOM" id="CLU_2498770_0_0_1"/>
<reference evidence="1 2" key="1">
    <citation type="submission" date="2014-04" db="EMBL/GenBank/DDBJ databases">
        <authorList>
            <consortium name="DOE Joint Genome Institute"/>
            <person name="Kuo A."/>
            <person name="Kohler A."/>
            <person name="Costa M.D."/>
            <person name="Nagy L.G."/>
            <person name="Floudas D."/>
            <person name="Copeland A."/>
            <person name="Barry K.W."/>
            <person name="Cichocki N."/>
            <person name="Veneault-Fourrey C."/>
            <person name="LaButti K."/>
            <person name="Lindquist E.A."/>
            <person name="Lipzen A."/>
            <person name="Lundell T."/>
            <person name="Morin E."/>
            <person name="Murat C."/>
            <person name="Sun H."/>
            <person name="Tunlid A."/>
            <person name="Henrissat B."/>
            <person name="Grigoriev I.V."/>
            <person name="Hibbett D.S."/>
            <person name="Martin F."/>
            <person name="Nordberg H.P."/>
            <person name="Cantor M.N."/>
            <person name="Hua S.X."/>
        </authorList>
    </citation>
    <scope>NUCLEOTIDE SEQUENCE [LARGE SCALE GENOMIC DNA]</scope>
    <source>
        <strain evidence="1 2">Marx 270</strain>
    </source>
</reference>
<dbReference type="Proteomes" id="UP000054217">
    <property type="component" value="Unassembled WGS sequence"/>
</dbReference>
<dbReference type="InParanoid" id="A0A0C3J5R8"/>
<organism evidence="1 2">
    <name type="scientific">Pisolithus tinctorius Marx 270</name>
    <dbReference type="NCBI Taxonomy" id="870435"/>
    <lineage>
        <taxon>Eukaryota</taxon>
        <taxon>Fungi</taxon>
        <taxon>Dikarya</taxon>
        <taxon>Basidiomycota</taxon>
        <taxon>Agaricomycotina</taxon>
        <taxon>Agaricomycetes</taxon>
        <taxon>Agaricomycetidae</taxon>
        <taxon>Boletales</taxon>
        <taxon>Sclerodermatineae</taxon>
        <taxon>Pisolithaceae</taxon>
        <taxon>Pisolithus</taxon>
    </lineage>
</organism>
<gene>
    <name evidence="1" type="ORF">M404DRAFT_559062</name>
</gene>
<evidence type="ECO:0000313" key="1">
    <source>
        <dbReference type="EMBL" id="KIN93061.1"/>
    </source>
</evidence>
<dbReference type="AlphaFoldDB" id="A0A0C3J5R8"/>
<evidence type="ECO:0000313" key="2">
    <source>
        <dbReference type="Proteomes" id="UP000054217"/>
    </source>
</evidence>